<dbReference type="AlphaFoldDB" id="A0A1V3WXL6"/>
<accession>A0A1V3WXL6</accession>
<evidence type="ECO:0000313" key="1">
    <source>
        <dbReference type="EMBL" id="BCI92324.1"/>
    </source>
</evidence>
<reference evidence="1 4" key="2">
    <citation type="submission" date="2020-07" db="EMBL/GenBank/DDBJ databases">
        <title>Mycobacterium kansasii (former subtype) with zoonotic potential isolated from diseased indoor pet cat, Japan.</title>
        <authorList>
            <person name="Fukano H."/>
            <person name="Terazono T."/>
            <person name="Hoshino Y."/>
        </authorList>
    </citation>
    <scope>NUCLEOTIDE SEQUENCE [LARGE SCALE GENOMIC DNA]</scope>
    <source>
        <strain evidence="1 4">Kuro-I</strain>
    </source>
</reference>
<reference evidence="2 3" key="1">
    <citation type="submission" date="2017-02" db="EMBL/GenBank/DDBJ databases">
        <title>Complete genome sequences of Mycobacterium kansasii strains isolated from rhesus macaques.</title>
        <authorList>
            <person name="Panda A."/>
            <person name="Nagaraj S."/>
            <person name="Zhao X."/>
            <person name="Tettelin H."/>
            <person name="Detolla L.J."/>
        </authorList>
    </citation>
    <scope>NUCLEOTIDE SEQUENCE [LARGE SCALE GENOMIC DNA]</scope>
    <source>
        <strain evidence="2 3">11-3469</strain>
    </source>
</reference>
<keyword evidence="4" id="KW-1185">Reference proteome</keyword>
<sequence>MGLARFVWDHRRLPAMEAFWARMQVELLNIRRWATTIEFAAAMAYYIDNFY</sequence>
<evidence type="ECO:0000313" key="4">
    <source>
        <dbReference type="Proteomes" id="UP000516380"/>
    </source>
</evidence>
<gene>
    <name evidence="2" type="ORF">BZL29_5681</name>
    <name evidence="1" type="ORF">NIIDMKKI_75300</name>
</gene>
<organism evidence="2 3">
    <name type="scientific">Mycobacterium kansasii</name>
    <dbReference type="NCBI Taxonomy" id="1768"/>
    <lineage>
        <taxon>Bacteria</taxon>
        <taxon>Bacillati</taxon>
        <taxon>Actinomycetota</taxon>
        <taxon>Actinomycetes</taxon>
        <taxon>Mycobacteriales</taxon>
        <taxon>Mycobacteriaceae</taxon>
        <taxon>Mycobacterium</taxon>
    </lineage>
</organism>
<dbReference type="EMBL" id="AP023343">
    <property type="protein sequence ID" value="BCI92324.1"/>
    <property type="molecule type" value="Genomic_DNA"/>
</dbReference>
<evidence type="ECO:0000313" key="3">
    <source>
        <dbReference type="Proteomes" id="UP000188532"/>
    </source>
</evidence>
<name>A0A1V3WXL6_MYCKA</name>
<protein>
    <submittedName>
        <fullName evidence="2">Putative transposase</fullName>
    </submittedName>
</protein>
<proteinExistence type="predicted"/>
<dbReference type="Proteomes" id="UP000188532">
    <property type="component" value="Unassembled WGS sequence"/>
</dbReference>
<dbReference type="Proteomes" id="UP000516380">
    <property type="component" value="Chromosome"/>
</dbReference>
<evidence type="ECO:0000313" key="2">
    <source>
        <dbReference type="EMBL" id="OOK71508.1"/>
    </source>
</evidence>
<dbReference type="EMBL" id="MVBN01000006">
    <property type="protein sequence ID" value="OOK71508.1"/>
    <property type="molecule type" value="Genomic_DNA"/>
</dbReference>